<reference evidence="3 4" key="1">
    <citation type="submission" date="2016-10" db="EMBL/GenBank/DDBJ databases">
        <authorList>
            <person name="de Groot N.N."/>
        </authorList>
    </citation>
    <scope>NUCLEOTIDE SEQUENCE [LARGE SCALE GENOMIC DNA]</scope>
    <source>
        <strain evidence="3 4">DSM 24677</strain>
    </source>
</reference>
<dbReference type="Gene3D" id="1.20.5.160">
    <property type="entry name" value="Bacterial aa3 type cytochrome c oxidase subunit IV"/>
    <property type="match status" value="1"/>
</dbReference>
<accession>A0A1H3HJ37</accession>
<dbReference type="STRING" id="576131.SAMN05444486_101458"/>
<dbReference type="RefSeq" id="WP_089887507.1">
    <property type="nucleotide sequence ID" value="NZ_CALJFH010000016.1"/>
</dbReference>
<dbReference type="Proteomes" id="UP000199026">
    <property type="component" value="Unassembled WGS sequence"/>
</dbReference>
<dbReference type="Pfam" id="PF07835">
    <property type="entry name" value="COX4_pro_2"/>
    <property type="match status" value="1"/>
</dbReference>
<proteinExistence type="predicted"/>
<dbReference type="OrthoDB" id="7691500at2"/>
<organism evidence="3 4">
    <name type="scientific">Lentibacter algarum</name>
    <dbReference type="NCBI Taxonomy" id="576131"/>
    <lineage>
        <taxon>Bacteria</taxon>
        <taxon>Pseudomonadati</taxon>
        <taxon>Pseudomonadota</taxon>
        <taxon>Alphaproteobacteria</taxon>
        <taxon>Rhodobacterales</taxon>
        <taxon>Roseobacteraceae</taxon>
        <taxon>Lentibacter</taxon>
    </lineage>
</organism>
<dbReference type="SUPFAM" id="SSF81469">
    <property type="entry name" value="Bacterial aa3 type cytochrome c oxidase subunit IV"/>
    <property type="match status" value="1"/>
</dbReference>
<keyword evidence="1" id="KW-0812">Transmembrane</keyword>
<feature type="domain" description="Cytochrome c oxidase subunit IV bacterial aa3 type" evidence="2">
    <location>
        <begin position="4"/>
        <end position="42"/>
    </location>
</feature>
<sequence>MSDHKHGEMDTKVQEETFSGFMTWVTRTAIFCICLLIFAYMVNG</sequence>
<dbReference type="EMBL" id="FNPR01000001">
    <property type="protein sequence ID" value="SDY15225.1"/>
    <property type="molecule type" value="Genomic_DNA"/>
</dbReference>
<evidence type="ECO:0000313" key="4">
    <source>
        <dbReference type="Proteomes" id="UP000199026"/>
    </source>
</evidence>
<evidence type="ECO:0000256" key="1">
    <source>
        <dbReference type="SAM" id="Phobius"/>
    </source>
</evidence>
<evidence type="ECO:0000313" key="3">
    <source>
        <dbReference type="EMBL" id="SDY15225.1"/>
    </source>
</evidence>
<dbReference type="AlphaFoldDB" id="A0A1H3HJ37"/>
<dbReference type="InterPro" id="IPR012422">
    <property type="entry name" value="Cyt_c_oxidase_su4_bac-aa3"/>
</dbReference>
<dbReference type="InterPro" id="IPR036596">
    <property type="entry name" value="Cyt-C_aa3_sf"/>
</dbReference>
<protein>
    <submittedName>
        <fullName evidence="3">Aa3 type cytochrome c oxidase subunit IV</fullName>
    </submittedName>
</protein>
<dbReference type="GeneID" id="78123263"/>
<keyword evidence="1" id="KW-0472">Membrane</keyword>
<keyword evidence="1" id="KW-1133">Transmembrane helix</keyword>
<gene>
    <name evidence="3" type="ORF">SAMN05444486_101458</name>
</gene>
<name>A0A1H3HJ37_9RHOB</name>
<keyword evidence="4" id="KW-1185">Reference proteome</keyword>
<feature type="transmembrane region" description="Helical" evidence="1">
    <location>
        <begin position="21"/>
        <end position="42"/>
    </location>
</feature>
<evidence type="ECO:0000259" key="2">
    <source>
        <dbReference type="Pfam" id="PF07835"/>
    </source>
</evidence>